<dbReference type="GO" id="GO:0006565">
    <property type="term" value="P:L-serine catabolic process"/>
    <property type="evidence" value="ECO:0007669"/>
    <property type="project" value="TreeGrafter"/>
</dbReference>
<accession>A0A1I3BQG7</accession>
<keyword evidence="8" id="KW-1185">Reference proteome</keyword>
<dbReference type="PANTHER" id="PTHR48078">
    <property type="entry name" value="THREONINE DEHYDRATASE, MITOCHONDRIAL-RELATED"/>
    <property type="match status" value="1"/>
</dbReference>
<protein>
    <submittedName>
        <fullName evidence="7">Threonine dehydratase</fullName>
    </submittedName>
</protein>
<comment type="cofactor">
    <cofactor evidence="1">
        <name>pyridoxal 5'-phosphate</name>
        <dbReference type="ChEBI" id="CHEBI:597326"/>
    </cofactor>
</comment>
<evidence type="ECO:0000256" key="3">
    <source>
        <dbReference type="ARBA" id="ARBA00022898"/>
    </source>
</evidence>
<feature type="region of interest" description="Disordered" evidence="5">
    <location>
        <begin position="35"/>
        <end position="60"/>
    </location>
</feature>
<comment type="similarity">
    <text evidence="2">Belongs to the serine/threonine dehydratase family.</text>
</comment>
<dbReference type="Proteomes" id="UP000199377">
    <property type="component" value="Unassembled WGS sequence"/>
</dbReference>
<dbReference type="STRING" id="1114924.SAMN05216258_101234"/>
<proteinExistence type="inferred from homology"/>
<dbReference type="AlphaFoldDB" id="A0A1I3BQG7"/>
<dbReference type="EMBL" id="FOQH01000001">
    <property type="protein sequence ID" value="SFH64031.1"/>
    <property type="molecule type" value="Genomic_DNA"/>
</dbReference>
<dbReference type="InterPro" id="IPR001926">
    <property type="entry name" value="TrpB-like_PALP"/>
</dbReference>
<name>A0A1I3BQG7_9RHOB</name>
<evidence type="ECO:0000313" key="7">
    <source>
        <dbReference type="EMBL" id="SFH64031.1"/>
    </source>
</evidence>
<feature type="compositionally biased region" description="Low complexity" evidence="5">
    <location>
        <begin position="35"/>
        <end position="51"/>
    </location>
</feature>
<keyword evidence="4" id="KW-0456">Lyase</keyword>
<dbReference type="InterPro" id="IPR050147">
    <property type="entry name" value="Ser/Thr_Dehydratase"/>
</dbReference>
<evidence type="ECO:0000256" key="5">
    <source>
        <dbReference type="SAM" id="MobiDB-lite"/>
    </source>
</evidence>
<organism evidence="7 8">
    <name type="scientific">Albimonas pacifica</name>
    <dbReference type="NCBI Taxonomy" id="1114924"/>
    <lineage>
        <taxon>Bacteria</taxon>
        <taxon>Pseudomonadati</taxon>
        <taxon>Pseudomonadota</taxon>
        <taxon>Alphaproteobacteria</taxon>
        <taxon>Rhodobacterales</taxon>
        <taxon>Paracoccaceae</taxon>
        <taxon>Albimonas</taxon>
    </lineage>
</organism>
<evidence type="ECO:0000256" key="4">
    <source>
        <dbReference type="ARBA" id="ARBA00023239"/>
    </source>
</evidence>
<dbReference type="GO" id="GO:0006567">
    <property type="term" value="P:L-threonine catabolic process"/>
    <property type="evidence" value="ECO:0007669"/>
    <property type="project" value="TreeGrafter"/>
</dbReference>
<dbReference type="PANTHER" id="PTHR48078:SF6">
    <property type="entry name" value="L-THREONINE DEHYDRATASE CATABOLIC TDCB"/>
    <property type="match status" value="1"/>
</dbReference>
<dbReference type="SUPFAM" id="SSF53686">
    <property type="entry name" value="Tryptophan synthase beta subunit-like PLP-dependent enzymes"/>
    <property type="match status" value="1"/>
</dbReference>
<evidence type="ECO:0000259" key="6">
    <source>
        <dbReference type="Pfam" id="PF00291"/>
    </source>
</evidence>
<keyword evidence="3" id="KW-0663">Pyridoxal phosphate</keyword>
<dbReference type="CDD" id="cd01562">
    <property type="entry name" value="Thr-dehyd"/>
    <property type="match status" value="1"/>
</dbReference>
<dbReference type="Gene3D" id="3.40.50.1100">
    <property type="match status" value="2"/>
</dbReference>
<sequence>MPRRASAPFPSPGRRILRAPADAAAGGFALPARTPPGFARGRADAAGAEAGLPHEAAAGSPPIGIDDLHEAAEALRGQAIRTPLLEFDRLNAWAGRRVFLKAESLQRTGSFKVRGAFNRLSRIAPRDRGAGVVAWSSGNHAQGVAAAARLLEMPATIVMPADAPAIKLRNTRALGAEVVLYDRRRESREAIARLIAQTRGATLVPSYDDPLVMAGQGTVGLEIAAQVSAAGGEIGQVLVPCGGGGLIAGVATAMHAEAPGARVHPVEPADHDDTARSLAAGRRRTARGGAPSICDALLAPTPGALTFEVNRRLLSHGLSVDDETVRATMRFAFEALKLALEPGGAVALAALLSGAAPRSEGDVVVVLSGGNVDAGAFARILSDAPRPRADPFS</sequence>
<dbReference type="GO" id="GO:0003941">
    <property type="term" value="F:L-serine ammonia-lyase activity"/>
    <property type="evidence" value="ECO:0007669"/>
    <property type="project" value="TreeGrafter"/>
</dbReference>
<gene>
    <name evidence="7" type="ORF">SAMN05216258_101234</name>
</gene>
<reference evidence="7 8" key="1">
    <citation type="submission" date="2016-10" db="EMBL/GenBank/DDBJ databases">
        <authorList>
            <person name="de Groot N.N."/>
        </authorList>
    </citation>
    <scope>NUCLEOTIDE SEQUENCE [LARGE SCALE GENOMIC DNA]</scope>
    <source>
        <strain evidence="7 8">CGMCC 1.11030</strain>
    </source>
</reference>
<dbReference type="FunFam" id="3.40.50.1100:FF:000005">
    <property type="entry name" value="Threonine dehydratase catabolic"/>
    <property type="match status" value="1"/>
</dbReference>
<dbReference type="GO" id="GO:0009097">
    <property type="term" value="P:isoleucine biosynthetic process"/>
    <property type="evidence" value="ECO:0007669"/>
    <property type="project" value="TreeGrafter"/>
</dbReference>
<dbReference type="RefSeq" id="WP_092857005.1">
    <property type="nucleotide sequence ID" value="NZ_FOQH01000001.1"/>
</dbReference>
<dbReference type="GO" id="GO:0004794">
    <property type="term" value="F:threonine deaminase activity"/>
    <property type="evidence" value="ECO:0007669"/>
    <property type="project" value="TreeGrafter"/>
</dbReference>
<feature type="domain" description="Tryptophan synthase beta chain-like PALP" evidence="6">
    <location>
        <begin position="79"/>
        <end position="369"/>
    </location>
</feature>
<dbReference type="OrthoDB" id="9811476at2"/>
<dbReference type="Pfam" id="PF00291">
    <property type="entry name" value="PALP"/>
    <property type="match status" value="1"/>
</dbReference>
<evidence type="ECO:0000256" key="1">
    <source>
        <dbReference type="ARBA" id="ARBA00001933"/>
    </source>
</evidence>
<dbReference type="InterPro" id="IPR036052">
    <property type="entry name" value="TrpB-like_PALP_sf"/>
</dbReference>
<evidence type="ECO:0000313" key="8">
    <source>
        <dbReference type="Proteomes" id="UP000199377"/>
    </source>
</evidence>
<evidence type="ECO:0000256" key="2">
    <source>
        <dbReference type="ARBA" id="ARBA00010869"/>
    </source>
</evidence>